<dbReference type="AlphaFoldDB" id="A0A381RXB0"/>
<proteinExistence type="inferred from homology"/>
<dbReference type="PANTHER" id="PTHR11579:SF0">
    <property type="entry name" value="PROTEIN-L-ISOASPARTATE(D-ASPARTATE) O-METHYLTRANSFERASE"/>
    <property type="match status" value="1"/>
</dbReference>
<organism evidence="8">
    <name type="scientific">marine metagenome</name>
    <dbReference type="NCBI Taxonomy" id="408172"/>
    <lineage>
        <taxon>unclassified sequences</taxon>
        <taxon>metagenomes</taxon>
        <taxon>ecological metagenomes</taxon>
    </lineage>
</organism>
<evidence type="ECO:0000313" key="8">
    <source>
        <dbReference type="EMBL" id="SUZ96495.1"/>
    </source>
</evidence>
<evidence type="ECO:0000256" key="2">
    <source>
        <dbReference type="ARBA" id="ARBA00005369"/>
    </source>
</evidence>
<dbReference type="HAMAP" id="MF_00090">
    <property type="entry name" value="PIMT"/>
    <property type="match status" value="1"/>
</dbReference>
<dbReference type="PROSITE" id="PS51257">
    <property type="entry name" value="PROKAR_LIPOPROTEIN"/>
    <property type="match status" value="1"/>
</dbReference>
<dbReference type="InterPro" id="IPR000682">
    <property type="entry name" value="PCMT"/>
</dbReference>
<comment type="subcellular location">
    <subcellularLocation>
        <location evidence="1">Cytoplasm</location>
    </subcellularLocation>
</comment>
<dbReference type="FunFam" id="3.40.50.150:FF:000010">
    <property type="entry name" value="Protein-L-isoaspartate O-methyltransferase"/>
    <property type="match status" value="1"/>
</dbReference>
<dbReference type="GO" id="GO:0004719">
    <property type="term" value="F:protein-L-isoaspartate (D-aspartate) O-methyltransferase activity"/>
    <property type="evidence" value="ECO:0007669"/>
    <property type="project" value="UniProtKB-EC"/>
</dbReference>
<dbReference type="GO" id="GO:0005737">
    <property type="term" value="C:cytoplasm"/>
    <property type="evidence" value="ECO:0007669"/>
    <property type="project" value="UniProtKB-SubCell"/>
</dbReference>
<dbReference type="Gene3D" id="3.40.50.150">
    <property type="entry name" value="Vaccinia Virus protein VP39"/>
    <property type="match status" value="1"/>
</dbReference>
<name>A0A381RXB0_9ZZZZ</name>
<reference evidence="8" key="1">
    <citation type="submission" date="2018-05" db="EMBL/GenBank/DDBJ databases">
        <authorList>
            <person name="Lanie J.A."/>
            <person name="Ng W.-L."/>
            <person name="Kazmierczak K.M."/>
            <person name="Andrzejewski T.M."/>
            <person name="Davidsen T.M."/>
            <person name="Wayne K.J."/>
            <person name="Tettelin H."/>
            <person name="Glass J.I."/>
            <person name="Rusch D."/>
            <person name="Podicherti R."/>
            <person name="Tsui H.-C.T."/>
            <person name="Winkler M.E."/>
        </authorList>
    </citation>
    <scope>NUCLEOTIDE SEQUENCE</scope>
</reference>
<dbReference type="NCBIfam" id="NF001453">
    <property type="entry name" value="PRK00312.1"/>
    <property type="match status" value="1"/>
</dbReference>
<dbReference type="NCBIfam" id="TIGR00080">
    <property type="entry name" value="pimt"/>
    <property type="match status" value="1"/>
</dbReference>
<evidence type="ECO:0000256" key="6">
    <source>
        <dbReference type="ARBA" id="ARBA00022679"/>
    </source>
</evidence>
<dbReference type="Pfam" id="PF01135">
    <property type="entry name" value="PCMT"/>
    <property type="match status" value="1"/>
</dbReference>
<dbReference type="PROSITE" id="PS01279">
    <property type="entry name" value="PCMT"/>
    <property type="match status" value="1"/>
</dbReference>
<evidence type="ECO:0000256" key="7">
    <source>
        <dbReference type="ARBA" id="ARBA00022691"/>
    </source>
</evidence>
<accession>A0A381RXB0</accession>
<keyword evidence="7" id="KW-0949">S-adenosyl-L-methionine</keyword>
<dbReference type="PANTHER" id="PTHR11579">
    <property type="entry name" value="PROTEIN-L-ISOASPARTATE O-METHYLTRANSFERASE"/>
    <property type="match status" value="1"/>
</dbReference>
<keyword evidence="6" id="KW-0808">Transferase</keyword>
<dbReference type="EMBL" id="UINC01002421">
    <property type="protein sequence ID" value="SUZ96495.1"/>
    <property type="molecule type" value="Genomic_DNA"/>
</dbReference>
<dbReference type="GO" id="GO:0032259">
    <property type="term" value="P:methylation"/>
    <property type="evidence" value="ECO:0007669"/>
    <property type="project" value="UniProtKB-KW"/>
</dbReference>
<dbReference type="CDD" id="cd02440">
    <property type="entry name" value="AdoMet_MTases"/>
    <property type="match status" value="1"/>
</dbReference>
<evidence type="ECO:0000256" key="3">
    <source>
        <dbReference type="ARBA" id="ARBA00011890"/>
    </source>
</evidence>
<protein>
    <recommendedName>
        <fullName evidence="3">protein-L-isoaspartate(D-aspartate) O-methyltransferase</fullName>
        <ecNumber evidence="3">2.1.1.77</ecNumber>
    </recommendedName>
</protein>
<dbReference type="InterPro" id="IPR029063">
    <property type="entry name" value="SAM-dependent_MTases_sf"/>
</dbReference>
<gene>
    <name evidence="8" type="ORF">METZ01_LOCUS49349</name>
</gene>
<dbReference type="SUPFAM" id="SSF53335">
    <property type="entry name" value="S-adenosyl-L-methionine-dependent methyltransferases"/>
    <property type="match status" value="1"/>
</dbReference>
<evidence type="ECO:0000256" key="5">
    <source>
        <dbReference type="ARBA" id="ARBA00022603"/>
    </source>
</evidence>
<dbReference type="EC" id="2.1.1.77" evidence="3"/>
<keyword evidence="4" id="KW-0963">Cytoplasm</keyword>
<evidence type="ECO:0000256" key="4">
    <source>
        <dbReference type="ARBA" id="ARBA00022490"/>
    </source>
</evidence>
<sequence length="229" mass="25877">MKWTVLFFLLFSISCTQNDPNFDHLRKLMIKNQLQSRGIRDDAVLEVMRSVERHNFVPENYRDRAYSDGPLPIGHGQTISQPYIVAFMTEQLQVSSQHKVLEIGTGSGYQAAILGELAKHVFTIEIIPELAEGAKNILNHLSYKNITVRAGDGYKGWPEEAPFERIMVTAAPTEIPQTLIDQLAPGGRMILPVGAQFLVQYLWVIEKDDQGTVTKEKILPVRFVPMVKE</sequence>
<comment type="similarity">
    <text evidence="2">Belongs to the methyltransferase superfamily. L-isoaspartyl/D-aspartyl protein methyltransferase family.</text>
</comment>
<keyword evidence="5" id="KW-0489">Methyltransferase</keyword>
<evidence type="ECO:0000256" key="1">
    <source>
        <dbReference type="ARBA" id="ARBA00004496"/>
    </source>
</evidence>